<evidence type="ECO:0000313" key="3">
    <source>
        <dbReference type="Proteomes" id="UP000215914"/>
    </source>
</evidence>
<dbReference type="Gramene" id="mRNA:HanXRQr2_Chr03g0114371">
    <property type="protein sequence ID" value="CDS:HanXRQr2_Chr03g0114371.1"/>
    <property type="gene ID" value="HanXRQr2_Chr03g0114371"/>
</dbReference>
<dbReference type="Proteomes" id="UP000215914">
    <property type="component" value="Unassembled WGS sequence"/>
</dbReference>
<comment type="caution">
    <text evidence="2">The sequence shown here is derived from an EMBL/GenBank/DDBJ whole genome shotgun (WGS) entry which is preliminary data.</text>
</comment>
<organism evidence="2 3">
    <name type="scientific">Helianthus annuus</name>
    <name type="common">Common sunflower</name>
    <dbReference type="NCBI Taxonomy" id="4232"/>
    <lineage>
        <taxon>Eukaryota</taxon>
        <taxon>Viridiplantae</taxon>
        <taxon>Streptophyta</taxon>
        <taxon>Embryophyta</taxon>
        <taxon>Tracheophyta</taxon>
        <taxon>Spermatophyta</taxon>
        <taxon>Magnoliopsida</taxon>
        <taxon>eudicotyledons</taxon>
        <taxon>Gunneridae</taxon>
        <taxon>Pentapetalae</taxon>
        <taxon>asterids</taxon>
        <taxon>campanulids</taxon>
        <taxon>Asterales</taxon>
        <taxon>Asteraceae</taxon>
        <taxon>Asteroideae</taxon>
        <taxon>Heliantheae alliance</taxon>
        <taxon>Heliantheae</taxon>
        <taxon>Helianthus</taxon>
    </lineage>
</organism>
<sequence>MCRDSLILYKPNLASPITGHNLNLLHLLFPFYPQHHKPSRHLTPSSLHHLTPSHSQTYSLSESSVVGACRNSPEKTNGNFRSHRRSSNRRNLAETRQGHCSVSCSSLFKFLPYIHAYNLLCQIKKMTN</sequence>
<name>A0A9K3NW85_HELAN</name>
<accession>A0A9K3NW85</accession>
<evidence type="ECO:0000313" key="2">
    <source>
        <dbReference type="EMBL" id="KAF5814729.1"/>
    </source>
</evidence>
<evidence type="ECO:0000256" key="1">
    <source>
        <dbReference type="SAM" id="MobiDB-lite"/>
    </source>
</evidence>
<proteinExistence type="predicted"/>
<dbReference type="EMBL" id="MNCJ02000318">
    <property type="protein sequence ID" value="KAF5814729.1"/>
    <property type="molecule type" value="Genomic_DNA"/>
</dbReference>
<keyword evidence="3" id="KW-1185">Reference proteome</keyword>
<reference evidence="2" key="2">
    <citation type="submission" date="2020-06" db="EMBL/GenBank/DDBJ databases">
        <title>Helianthus annuus Genome sequencing and assembly Release 2.</title>
        <authorList>
            <person name="Gouzy J."/>
            <person name="Langlade N."/>
            <person name="Munos S."/>
        </authorList>
    </citation>
    <scope>NUCLEOTIDE SEQUENCE</scope>
    <source>
        <tissue evidence="2">Leaves</tissue>
    </source>
</reference>
<feature type="region of interest" description="Disordered" evidence="1">
    <location>
        <begin position="70"/>
        <end position="92"/>
    </location>
</feature>
<gene>
    <name evidence="2" type="ORF">HanXRQr2_Chr03g0114371</name>
</gene>
<reference evidence="2" key="1">
    <citation type="journal article" date="2017" name="Nature">
        <title>The sunflower genome provides insights into oil metabolism, flowering and Asterid evolution.</title>
        <authorList>
            <person name="Badouin H."/>
            <person name="Gouzy J."/>
            <person name="Grassa C.J."/>
            <person name="Murat F."/>
            <person name="Staton S.E."/>
            <person name="Cottret L."/>
            <person name="Lelandais-Briere C."/>
            <person name="Owens G.L."/>
            <person name="Carrere S."/>
            <person name="Mayjonade B."/>
            <person name="Legrand L."/>
            <person name="Gill N."/>
            <person name="Kane N.C."/>
            <person name="Bowers J.E."/>
            <person name="Hubner S."/>
            <person name="Bellec A."/>
            <person name="Berard A."/>
            <person name="Berges H."/>
            <person name="Blanchet N."/>
            <person name="Boniface M.C."/>
            <person name="Brunel D."/>
            <person name="Catrice O."/>
            <person name="Chaidir N."/>
            <person name="Claudel C."/>
            <person name="Donnadieu C."/>
            <person name="Faraut T."/>
            <person name="Fievet G."/>
            <person name="Helmstetter N."/>
            <person name="King M."/>
            <person name="Knapp S.J."/>
            <person name="Lai Z."/>
            <person name="Le Paslier M.C."/>
            <person name="Lippi Y."/>
            <person name="Lorenzon L."/>
            <person name="Mandel J.R."/>
            <person name="Marage G."/>
            <person name="Marchand G."/>
            <person name="Marquand E."/>
            <person name="Bret-Mestries E."/>
            <person name="Morien E."/>
            <person name="Nambeesan S."/>
            <person name="Nguyen T."/>
            <person name="Pegot-Espagnet P."/>
            <person name="Pouilly N."/>
            <person name="Raftis F."/>
            <person name="Sallet E."/>
            <person name="Schiex T."/>
            <person name="Thomas J."/>
            <person name="Vandecasteele C."/>
            <person name="Vares D."/>
            <person name="Vear F."/>
            <person name="Vautrin S."/>
            <person name="Crespi M."/>
            <person name="Mangin B."/>
            <person name="Burke J.M."/>
            <person name="Salse J."/>
            <person name="Munos S."/>
            <person name="Vincourt P."/>
            <person name="Rieseberg L.H."/>
            <person name="Langlade N.B."/>
        </authorList>
    </citation>
    <scope>NUCLEOTIDE SEQUENCE</scope>
    <source>
        <tissue evidence="2">Leaves</tissue>
    </source>
</reference>
<protein>
    <submittedName>
        <fullName evidence="2">Uncharacterized protein</fullName>
    </submittedName>
</protein>
<dbReference type="AlphaFoldDB" id="A0A9K3NW85"/>